<sequence>MEAFVAQMGRMPRPDRQPRPPYDEAAIERLALFYVGRYATTRSRLADYLRRKVKERGWAGERAFDPAPLADKLAGLGYVDDAAFAAARARALGARGYGARRVAQSLRAAGVGEEERGDALPDDEEAAWAAALAFAKRKRIGPYAREAPDAEQRRKQFAALMRAGHGVDVARRVLSAGSAELPAFDAD</sequence>
<evidence type="ECO:0000256" key="4">
    <source>
        <dbReference type="ARBA" id="ARBA00022490"/>
    </source>
</evidence>
<gene>
    <name evidence="7" type="ORF">AVDCRST_MAG39-445</name>
</gene>
<evidence type="ECO:0000256" key="5">
    <source>
        <dbReference type="SAM" id="MobiDB-lite"/>
    </source>
</evidence>
<accession>A0A6J4S6I1</accession>
<protein>
    <recommendedName>
        <fullName evidence="3">Regulatory protein RecX</fullName>
    </recommendedName>
</protein>
<keyword evidence="4" id="KW-0963">Cytoplasm</keyword>
<reference evidence="7" key="1">
    <citation type="submission" date="2020-02" db="EMBL/GenBank/DDBJ databases">
        <authorList>
            <person name="Meier V. D."/>
        </authorList>
    </citation>
    <scope>NUCLEOTIDE SEQUENCE</scope>
    <source>
        <strain evidence="7">AVDCRST_MAG39</strain>
    </source>
</reference>
<dbReference type="GO" id="GO:0005737">
    <property type="term" value="C:cytoplasm"/>
    <property type="evidence" value="ECO:0007669"/>
    <property type="project" value="UniProtKB-SubCell"/>
</dbReference>
<feature type="domain" description="RecX second three-helical" evidence="6">
    <location>
        <begin position="80"/>
        <end position="120"/>
    </location>
</feature>
<evidence type="ECO:0000256" key="2">
    <source>
        <dbReference type="ARBA" id="ARBA00009695"/>
    </source>
</evidence>
<comment type="similarity">
    <text evidence="2">Belongs to the RecX family.</text>
</comment>
<evidence type="ECO:0000259" key="6">
    <source>
        <dbReference type="Pfam" id="PF02631"/>
    </source>
</evidence>
<name>A0A6J4S6I1_9SPHN</name>
<dbReference type="InterPro" id="IPR053924">
    <property type="entry name" value="RecX_HTH_2nd"/>
</dbReference>
<evidence type="ECO:0000256" key="1">
    <source>
        <dbReference type="ARBA" id="ARBA00004496"/>
    </source>
</evidence>
<organism evidence="7">
    <name type="scientific">uncultured Sphingomonadaceae bacterium</name>
    <dbReference type="NCBI Taxonomy" id="169976"/>
    <lineage>
        <taxon>Bacteria</taxon>
        <taxon>Pseudomonadati</taxon>
        <taxon>Pseudomonadota</taxon>
        <taxon>Alphaproteobacteria</taxon>
        <taxon>Sphingomonadales</taxon>
        <taxon>Sphingomonadaceae</taxon>
        <taxon>environmental samples</taxon>
    </lineage>
</organism>
<comment type="subcellular location">
    <subcellularLocation>
        <location evidence="1">Cytoplasm</location>
    </subcellularLocation>
</comment>
<dbReference type="Gene3D" id="1.10.10.10">
    <property type="entry name" value="Winged helix-like DNA-binding domain superfamily/Winged helix DNA-binding domain"/>
    <property type="match status" value="1"/>
</dbReference>
<evidence type="ECO:0000256" key="3">
    <source>
        <dbReference type="ARBA" id="ARBA00018111"/>
    </source>
</evidence>
<dbReference type="InterPro" id="IPR036388">
    <property type="entry name" value="WH-like_DNA-bd_sf"/>
</dbReference>
<feature type="region of interest" description="Disordered" evidence="5">
    <location>
        <begin position="1"/>
        <end position="21"/>
    </location>
</feature>
<evidence type="ECO:0000313" key="7">
    <source>
        <dbReference type="EMBL" id="CAA9485891.1"/>
    </source>
</evidence>
<proteinExistence type="inferred from homology"/>
<dbReference type="EMBL" id="CADCVW010000020">
    <property type="protein sequence ID" value="CAA9485891.1"/>
    <property type="molecule type" value="Genomic_DNA"/>
</dbReference>
<dbReference type="Pfam" id="PF02631">
    <property type="entry name" value="RecX_HTH2"/>
    <property type="match status" value="1"/>
</dbReference>
<feature type="compositionally biased region" description="Basic and acidic residues" evidence="5">
    <location>
        <begin position="12"/>
        <end position="21"/>
    </location>
</feature>
<dbReference type="AlphaFoldDB" id="A0A6J4S6I1"/>